<keyword evidence="2" id="KW-0472">Membrane</keyword>
<dbReference type="EMBL" id="JADPRT010000009">
    <property type="protein sequence ID" value="MBF9070668.1"/>
    <property type="molecule type" value="Genomic_DNA"/>
</dbReference>
<evidence type="ECO:0000259" key="3">
    <source>
        <dbReference type="Pfam" id="PF20177"/>
    </source>
</evidence>
<evidence type="ECO:0000313" key="4">
    <source>
        <dbReference type="EMBL" id="MBF9070668.1"/>
    </source>
</evidence>
<feature type="transmembrane region" description="Helical" evidence="2">
    <location>
        <begin position="109"/>
        <end position="131"/>
    </location>
</feature>
<gene>
    <name evidence="4" type="ORF">I2501_21840</name>
</gene>
<sequence length="244" mass="24744">MAEQLALSHPESARPRPPQRAQAGARQNAQPHGSATPRRASRGAGRTAKSPQRRDWPVARPKPGLVLVGLPLLGAGVDEVLGSPLGLCFTLGAVLGTVWAALLCTPSGLWWVLPMPPLLVTAITVVSQLALHGDQFAGGRSLTTASVKWTVADFPIMASAVLAALAALGVRRALALRTGDGSATRPRVVRPRGADADADAVPEATSGSASGSGSEAASAAASAAAGASSQDPSQVPVPRRSHHG</sequence>
<keyword evidence="2" id="KW-1133">Transmembrane helix</keyword>
<keyword evidence="2" id="KW-0812">Transmembrane</keyword>
<dbReference type="Proteomes" id="UP000657385">
    <property type="component" value="Unassembled WGS sequence"/>
</dbReference>
<feature type="compositionally biased region" description="Low complexity" evidence="1">
    <location>
        <begin position="206"/>
        <end position="229"/>
    </location>
</feature>
<feature type="region of interest" description="Disordered" evidence="1">
    <location>
        <begin position="181"/>
        <end position="244"/>
    </location>
</feature>
<feature type="domain" description="DUF6542" evidence="3">
    <location>
        <begin position="64"/>
        <end position="177"/>
    </location>
</feature>
<feature type="transmembrane region" description="Helical" evidence="2">
    <location>
        <begin position="80"/>
        <end position="102"/>
    </location>
</feature>
<feature type="transmembrane region" description="Helical" evidence="2">
    <location>
        <begin position="151"/>
        <end position="170"/>
    </location>
</feature>
<evidence type="ECO:0000256" key="2">
    <source>
        <dbReference type="SAM" id="Phobius"/>
    </source>
</evidence>
<protein>
    <recommendedName>
        <fullName evidence="3">DUF6542 domain-containing protein</fullName>
    </recommendedName>
</protein>
<accession>A0A931FEI8</accession>
<dbReference type="AlphaFoldDB" id="A0A931FEI8"/>
<comment type="caution">
    <text evidence="4">The sequence shown here is derived from an EMBL/GenBank/DDBJ whole genome shotgun (WGS) entry which is preliminary data.</text>
</comment>
<dbReference type="Pfam" id="PF20177">
    <property type="entry name" value="DUF6542"/>
    <property type="match status" value="1"/>
</dbReference>
<name>A0A931FEI8_9ACTN</name>
<keyword evidence="5" id="KW-1185">Reference proteome</keyword>
<dbReference type="RefSeq" id="WP_196195841.1">
    <property type="nucleotide sequence ID" value="NZ_JADPRT010000009.1"/>
</dbReference>
<feature type="region of interest" description="Disordered" evidence="1">
    <location>
        <begin position="1"/>
        <end position="58"/>
    </location>
</feature>
<organism evidence="4 5">
    <name type="scientific">Streptacidiphilus fuscans</name>
    <dbReference type="NCBI Taxonomy" id="2789292"/>
    <lineage>
        <taxon>Bacteria</taxon>
        <taxon>Bacillati</taxon>
        <taxon>Actinomycetota</taxon>
        <taxon>Actinomycetes</taxon>
        <taxon>Kitasatosporales</taxon>
        <taxon>Streptomycetaceae</taxon>
        <taxon>Streptacidiphilus</taxon>
    </lineage>
</organism>
<proteinExistence type="predicted"/>
<dbReference type="InterPro" id="IPR046672">
    <property type="entry name" value="DUF6542"/>
</dbReference>
<evidence type="ECO:0000256" key="1">
    <source>
        <dbReference type="SAM" id="MobiDB-lite"/>
    </source>
</evidence>
<evidence type="ECO:0000313" key="5">
    <source>
        <dbReference type="Proteomes" id="UP000657385"/>
    </source>
</evidence>
<reference evidence="4" key="1">
    <citation type="submission" date="2020-11" db="EMBL/GenBank/DDBJ databases">
        <title>Isolation and identification of active actinomycetes.</title>
        <authorList>
            <person name="Yu B."/>
        </authorList>
    </citation>
    <scope>NUCLEOTIDE SEQUENCE</scope>
    <source>
        <strain evidence="4">NEAU-YB345</strain>
    </source>
</reference>
<feature type="compositionally biased region" description="Low complexity" evidence="1">
    <location>
        <begin position="19"/>
        <end position="31"/>
    </location>
</feature>